<dbReference type="Proteomes" id="UP000007801">
    <property type="component" value="Unassembled WGS sequence"/>
</dbReference>
<accession>A0A0P8ZE21</accession>
<gene>
    <name evidence="1" type="primary">Dana\GF27096</name>
    <name evidence="1" type="ORF">GF27096</name>
</gene>
<name>A0A0P8ZE21_DROAN</name>
<dbReference type="EMBL" id="CH902623">
    <property type="protein sequence ID" value="KPU72877.1"/>
    <property type="molecule type" value="Genomic_DNA"/>
</dbReference>
<sequence>MLNFTNGIVLLLSVVKHQSEFDTKVKFPELTDAIGQIKTAMGDYYGNAKHNVDTAMRINENARSIYQQSVAPVFDWCGEAIEKFNTIQPHIRENLSKKDKDLIWQVTVTTVHDGLERTSHSLELLNDVQSKSSKVMNLLSTILHDTYDDFGPSGYYGKMKNDAQNKINDLEHSLHVHDVLSFVPFANIVSGIIAMTQKYGEQINELRNQKFDIESKLDRIIPKIQHASQVAKMCVNPYLEEDKTNLVTLRGKAGAVDNNNPLLTLDSPTIRAMFMPVLQELITQCHKYTIWHGLQH</sequence>
<dbReference type="GO" id="GO:0044179">
    <property type="term" value="P:hemolysis in another organism"/>
    <property type="evidence" value="ECO:0007669"/>
    <property type="project" value="InterPro"/>
</dbReference>
<dbReference type="AlphaFoldDB" id="A0A0P8ZE21"/>
<dbReference type="OrthoDB" id="7874582at2759"/>
<dbReference type="Pfam" id="PF06109">
    <property type="entry name" value="HlyE"/>
    <property type="match status" value="1"/>
</dbReference>
<evidence type="ECO:0000313" key="1">
    <source>
        <dbReference type="EMBL" id="KPU72877.1"/>
    </source>
</evidence>
<protein>
    <submittedName>
        <fullName evidence="1">Uncharacterized protein</fullName>
    </submittedName>
</protein>
<proteinExistence type="predicted"/>
<dbReference type="InParanoid" id="A0A0P8ZE21"/>
<keyword evidence="2" id="KW-1185">Reference proteome</keyword>
<dbReference type="Gene3D" id="1.20.1170.10">
    <property type="match status" value="1"/>
</dbReference>
<evidence type="ECO:0000313" key="2">
    <source>
        <dbReference type="Proteomes" id="UP000007801"/>
    </source>
</evidence>
<dbReference type="SMR" id="A0A0P8ZE21"/>
<organism evidence="1 2">
    <name type="scientific">Drosophila ananassae</name>
    <name type="common">Fruit fly</name>
    <dbReference type="NCBI Taxonomy" id="7217"/>
    <lineage>
        <taxon>Eukaryota</taxon>
        <taxon>Metazoa</taxon>
        <taxon>Ecdysozoa</taxon>
        <taxon>Arthropoda</taxon>
        <taxon>Hexapoda</taxon>
        <taxon>Insecta</taxon>
        <taxon>Pterygota</taxon>
        <taxon>Neoptera</taxon>
        <taxon>Endopterygota</taxon>
        <taxon>Diptera</taxon>
        <taxon>Brachycera</taxon>
        <taxon>Muscomorpha</taxon>
        <taxon>Ephydroidea</taxon>
        <taxon>Drosophilidae</taxon>
        <taxon>Drosophila</taxon>
        <taxon>Sophophora</taxon>
    </lineage>
</organism>
<dbReference type="InterPro" id="IPR027018">
    <property type="entry name" value="Hemolysin_E"/>
</dbReference>
<reference evidence="1 2" key="1">
    <citation type="journal article" date="2007" name="Nature">
        <title>Evolution of genes and genomes on the Drosophila phylogeny.</title>
        <authorList>
            <consortium name="Drosophila 12 Genomes Consortium"/>
            <person name="Clark A.G."/>
            <person name="Eisen M.B."/>
            <person name="Smith D.R."/>
            <person name="Bergman C.M."/>
            <person name="Oliver B."/>
            <person name="Markow T.A."/>
            <person name="Kaufman T.C."/>
            <person name="Kellis M."/>
            <person name="Gelbart W."/>
            <person name="Iyer V.N."/>
            <person name="Pollard D.A."/>
            <person name="Sackton T.B."/>
            <person name="Larracuente A.M."/>
            <person name="Singh N.D."/>
            <person name="Abad J.P."/>
            <person name="Abt D.N."/>
            <person name="Adryan B."/>
            <person name="Aguade M."/>
            <person name="Akashi H."/>
            <person name="Anderson W.W."/>
            <person name="Aquadro C.F."/>
            <person name="Ardell D.H."/>
            <person name="Arguello R."/>
            <person name="Artieri C.G."/>
            <person name="Barbash D.A."/>
            <person name="Barker D."/>
            <person name="Barsanti P."/>
            <person name="Batterham P."/>
            <person name="Batzoglou S."/>
            <person name="Begun D."/>
            <person name="Bhutkar A."/>
            <person name="Blanco E."/>
            <person name="Bosak S.A."/>
            <person name="Bradley R.K."/>
            <person name="Brand A.D."/>
            <person name="Brent M.R."/>
            <person name="Brooks A.N."/>
            <person name="Brown R.H."/>
            <person name="Butlin R.K."/>
            <person name="Caggese C."/>
            <person name="Calvi B.R."/>
            <person name="Bernardo de Carvalho A."/>
            <person name="Caspi A."/>
            <person name="Castrezana S."/>
            <person name="Celniker S.E."/>
            <person name="Chang J.L."/>
            <person name="Chapple C."/>
            <person name="Chatterji S."/>
            <person name="Chinwalla A."/>
            <person name="Civetta A."/>
            <person name="Clifton S.W."/>
            <person name="Comeron J.M."/>
            <person name="Costello J.C."/>
            <person name="Coyne J.A."/>
            <person name="Daub J."/>
            <person name="David R.G."/>
            <person name="Delcher A.L."/>
            <person name="Delehaunty K."/>
            <person name="Do C.B."/>
            <person name="Ebling H."/>
            <person name="Edwards K."/>
            <person name="Eickbush T."/>
            <person name="Evans J.D."/>
            <person name="Filipski A."/>
            <person name="Findeiss S."/>
            <person name="Freyhult E."/>
            <person name="Fulton L."/>
            <person name="Fulton R."/>
            <person name="Garcia A.C."/>
            <person name="Gardiner A."/>
            <person name="Garfield D.A."/>
            <person name="Garvin B.E."/>
            <person name="Gibson G."/>
            <person name="Gilbert D."/>
            <person name="Gnerre S."/>
            <person name="Godfrey J."/>
            <person name="Good R."/>
            <person name="Gotea V."/>
            <person name="Gravely B."/>
            <person name="Greenberg A.J."/>
            <person name="Griffiths-Jones S."/>
            <person name="Gross S."/>
            <person name="Guigo R."/>
            <person name="Gustafson E.A."/>
            <person name="Haerty W."/>
            <person name="Hahn M.W."/>
            <person name="Halligan D.L."/>
            <person name="Halpern A.L."/>
            <person name="Halter G.M."/>
            <person name="Han M.V."/>
            <person name="Heger A."/>
            <person name="Hillier L."/>
            <person name="Hinrichs A.S."/>
            <person name="Holmes I."/>
            <person name="Hoskins R.A."/>
            <person name="Hubisz M.J."/>
            <person name="Hultmark D."/>
            <person name="Huntley M.A."/>
            <person name="Jaffe D.B."/>
            <person name="Jagadeeshan S."/>
            <person name="Jeck W.R."/>
            <person name="Johnson J."/>
            <person name="Jones C.D."/>
            <person name="Jordan W.C."/>
            <person name="Karpen G.H."/>
            <person name="Kataoka E."/>
            <person name="Keightley P.D."/>
            <person name="Kheradpour P."/>
            <person name="Kirkness E.F."/>
            <person name="Koerich L.B."/>
            <person name="Kristiansen K."/>
            <person name="Kudrna D."/>
            <person name="Kulathinal R.J."/>
            <person name="Kumar S."/>
            <person name="Kwok R."/>
            <person name="Lander E."/>
            <person name="Langley C.H."/>
            <person name="Lapoint R."/>
            <person name="Lazzaro B.P."/>
            <person name="Lee S.J."/>
            <person name="Levesque L."/>
            <person name="Li R."/>
            <person name="Lin C.F."/>
            <person name="Lin M.F."/>
            <person name="Lindblad-Toh K."/>
            <person name="Llopart A."/>
            <person name="Long M."/>
            <person name="Low L."/>
            <person name="Lozovsky E."/>
            <person name="Lu J."/>
            <person name="Luo M."/>
            <person name="Machado C.A."/>
            <person name="Makalowski W."/>
            <person name="Marzo M."/>
            <person name="Matsuda M."/>
            <person name="Matzkin L."/>
            <person name="McAllister B."/>
            <person name="McBride C.S."/>
            <person name="McKernan B."/>
            <person name="McKernan K."/>
            <person name="Mendez-Lago M."/>
            <person name="Minx P."/>
            <person name="Mollenhauer M.U."/>
            <person name="Montooth K."/>
            <person name="Mount S.M."/>
            <person name="Mu X."/>
            <person name="Myers E."/>
            <person name="Negre B."/>
            <person name="Newfeld S."/>
            <person name="Nielsen R."/>
            <person name="Noor M.A."/>
            <person name="O'Grady P."/>
            <person name="Pachter L."/>
            <person name="Papaceit M."/>
            <person name="Parisi M.J."/>
            <person name="Parisi M."/>
            <person name="Parts L."/>
            <person name="Pedersen J.S."/>
            <person name="Pesole G."/>
            <person name="Phillippy A.M."/>
            <person name="Ponting C.P."/>
            <person name="Pop M."/>
            <person name="Porcelli D."/>
            <person name="Powell J.R."/>
            <person name="Prohaska S."/>
            <person name="Pruitt K."/>
            <person name="Puig M."/>
            <person name="Quesneville H."/>
            <person name="Ram K.R."/>
            <person name="Rand D."/>
            <person name="Rasmussen M.D."/>
            <person name="Reed L.K."/>
            <person name="Reenan R."/>
            <person name="Reily A."/>
            <person name="Remington K.A."/>
            <person name="Rieger T.T."/>
            <person name="Ritchie M.G."/>
            <person name="Robin C."/>
            <person name="Rogers Y.H."/>
            <person name="Rohde C."/>
            <person name="Rozas J."/>
            <person name="Rubenfield M.J."/>
            <person name="Ruiz A."/>
            <person name="Russo S."/>
            <person name="Salzberg S.L."/>
            <person name="Sanchez-Gracia A."/>
            <person name="Saranga D.J."/>
            <person name="Sato H."/>
            <person name="Schaeffer S.W."/>
            <person name="Schatz M.C."/>
            <person name="Schlenke T."/>
            <person name="Schwartz R."/>
            <person name="Segarra C."/>
            <person name="Singh R.S."/>
            <person name="Sirot L."/>
            <person name="Sirota M."/>
            <person name="Sisneros N.B."/>
            <person name="Smith C.D."/>
            <person name="Smith T.F."/>
            <person name="Spieth J."/>
            <person name="Stage D.E."/>
            <person name="Stark A."/>
            <person name="Stephan W."/>
            <person name="Strausberg R.L."/>
            <person name="Strempel S."/>
            <person name="Sturgill D."/>
            <person name="Sutton G."/>
            <person name="Sutton G.G."/>
            <person name="Tao W."/>
            <person name="Teichmann S."/>
            <person name="Tobari Y.N."/>
            <person name="Tomimura Y."/>
            <person name="Tsolas J.M."/>
            <person name="Valente V.L."/>
            <person name="Venter E."/>
            <person name="Venter J.C."/>
            <person name="Vicario S."/>
            <person name="Vieira F.G."/>
            <person name="Vilella A.J."/>
            <person name="Villasante A."/>
            <person name="Walenz B."/>
            <person name="Wang J."/>
            <person name="Wasserman M."/>
            <person name="Watts T."/>
            <person name="Wilson D."/>
            <person name="Wilson R.K."/>
            <person name="Wing R.A."/>
            <person name="Wolfner M.F."/>
            <person name="Wong A."/>
            <person name="Wong G.K."/>
            <person name="Wu C.I."/>
            <person name="Wu G."/>
            <person name="Yamamoto D."/>
            <person name="Yang H.P."/>
            <person name="Yang S.P."/>
            <person name="Yorke J.A."/>
            <person name="Yoshida K."/>
            <person name="Zdobnov E."/>
            <person name="Zhang P."/>
            <person name="Zhang Y."/>
            <person name="Zimin A.V."/>
            <person name="Baldwin J."/>
            <person name="Abdouelleil A."/>
            <person name="Abdulkadir J."/>
            <person name="Abebe A."/>
            <person name="Abera B."/>
            <person name="Abreu J."/>
            <person name="Acer S.C."/>
            <person name="Aftuck L."/>
            <person name="Alexander A."/>
            <person name="An P."/>
            <person name="Anderson E."/>
            <person name="Anderson S."/>
            <person name="Arachi H."/>
            <person name="Azer M."/>
            <person name="Bachantsang P."/>
            <person name="Barry A."/>
            <person name="Bayul T."/>
            <person name="Berlin A."/>
            <person name="Bessette D."/>
            <person name="Bloom T."/>
            <person name="Blye J."/>
            <person name="Boguslavskiy L."/>
            <person name="Bonnet C."/>
            <person name="Boukhgalter B."/>
            <person name="Bourzgui I."/>
            <person name="Brown A."/>
            <person name="Cahill P."/>
            <person name="Channer S."/>
            <person name="Cheshatsang Y."/>
            <person name="Chuda L."/>
            <person name="Citroen M."/>
            <person name="Collymore A."/>
            <person name="Cooke P."/>
            <person name="Costello M."/>
            <person name="D'Aco K."/>
            <person name="Daza R."/>
            <person name="De Haan G."/>
            <person name="DeGray S."/>
            <person name="DeMaso C."/>
            <person name="Dhargay N."/>
            <person name="Dooley K."/>
            <person name="Dooley E."/>
            <person name="Doricent M."/>
            <person name="Dorje P."/>
            <person name="Dorjee K."/>
            <person name="Dupes A."/>
            <person name="Elong R."/>
            <person name="Falk J."/>
            <person name="Farina A."/>
            <person name="Faro S."/>
            <person name="Ferguson D."/>
            <person name="Fisher S."/>
            <person name="Foley C.D."/>
            <person name="Franke A."/>
            <person name="Friedrich D."/>
            <person name="Gadbois L."/>
            <person name="Gearin G."/>
            <person name="Gearin C.R."/>
            <person name="Giannoukos G."/>
            <person name="Goode T."/>
            <person name="Graham J."/>
            <person name="Grandbois E."/>
            <person name="Grewal S."/>
            <person name="Gyaltsen K."/>
            <person name="Hafez N."/>
            <person name="Hagos B."/>
            <person name="Hall J."/>
            <person name="Henson C."/>
            <person name="Hollinger A."/>
            <person name="Honan T."/>
            <person name="Huard M.D."/>
            <person name="Hughes L."/>
            <person name="Hurhula B."/>
            <person name="Husby M.E."/>
            <person name="Kamat A."/>
            <person name="Kanga B."/>
            <person name="Kashin S."/>
            <person name="Khazanovich D."/>
            <person name="Kisner P."/>
            <person name="Lance K."/>
            <person name="Lara M."/>
            <person name="Lee W."/>
            <person name="Lennon N."/>
            <person name="Letendre F."/>
            <person name="LeVine R."/>
            <person name="Lipovsky A."/>
            <person name="Liu X."/>
            <person name="Liu J."/>
            <person name="Liu S."/>
            <person name="Lokyitsang T."/>
            <person name="Lokyitsang Y."/>
            <person name="Lubonja R."/>
            <person name="Lui A."/>
            <person name="MacDonald P."/>
            <person name="Magnisalis V."/>
            <person name="Maru K."/>
            <person name="Matthews C."/>
            <person name="McCusker W."/>
            <person name="McDonough S."/>
            <person name="Mehta T."/>
            <person name="Meldrim J."/>
            <person name="Meneus L."/>
            <person name="Mihai O."/>
            <person name="Mihalev A."/>
            <person name="Mihova T."/>
            <person name="Mittelman R."/>
            <person name="Mlenga V."/>
            <person name="Montmayeur A."/>
            <person name="Mulrain L."/>
            <person name="Navidi A."/>
            <person name="Naylor J."/>
            <person name="Negash T."/>
            <person name="Nguyen T."/>
            <person name="Nguyen N."/>
            <person name="Nicol R."/>
            <person name="Norbu C."/>
            <person name="Norbu N."/>
            <person name="Novod N."/>
            <person name="O'Neill B."/>
            <person name="Osman S."/>
            <person name="Markiewicz E."/>
            <person name="Oyono O.L."/>
            <person name="Patti C."/>
            <person name="Phunkhang P."/>
            <person name="Pierre F."/>
            <person name="Priest M."/>
            <person name="Raghuraman S."/>
            <person name="Rege F."/>
            <person name="Reyes R."/>
            <person name="Rise C."/>
            <person name="Rogov P."/>
            <person name="Ross K."/>
            <person name="Ryan E."/>
            <person name="Settipalli S."/>
            <person name="Shea T."/>
            <person name="Sherpa N."/>
            <person name="Shi L."/>
            <person name="Shih D."/>
            <person name="Sparrow T."/>
            <person name="Spaulding J."/>
            <person name="Stalker J."/>
            <person name="Stange-Thomann N."/>
            <person name="Stavropoulos S."/>
            <person name="Stone C."/>
            <person name="Strader C."/>
            <person name="Tesfaye S."/>
            <person name="Thomson T."/>
            <person name="Thoulutsang Y."/>
            <person name="Thoulutsang D."/>
            <person name="Topham K."/>
            <person name="Topping I."/>
            <person name="Tsamla T."/>
            <person name="Vassiliev H."/>
            <person name="Vo A."/>
            <person name="Wangchuk T."/>
            <person name="Wangdi T."/>
            <person name="Weiand M."/>
            <person name="Wilkinson J."/>
            <person name="Wilson A."/>
            <person name="Yadav S."/>
            <person name="Young G."/>
            <person name="Yu Q."/>
            <person name="Zembek L."/>
            <person name="Zhong D."/>
            <person name="Zimmer A."/>
            <person name="Zwirko Z."/>
            <person name="Jaffe D.B."/>
            <person name="Alvarez P."/>
            <person name="Brockman W."/>
            <person name="Butler J."/>
            <person name="Chin C."/>
            <person name="Gnerre S."/>
            <person name="Grabherr M."/>
            <person name="Kleber M."/>
            <person name="Mauceli E."/>
            <person name="MacCallum I."/>
        </authorList>
    </citation>
    <scope>NUCLEOTIDE SEQUENCE [LARGE SCALE GENOMIC DNA]</scope>
    <source>
        <strain evidence="2">Tucson 14024-0371.13</strain>
    </source>
</reference>
<dbReference type="KEGG" id="dan:26514505"/>